<accession>A0AAW1QZX5</accession>
<gene>
    <name evidence="2" type="ORF">WJX81_002859</name>
</gene>
<feature type="transmembrane region" description="Helical" evidence="1">
    <location>
        <begin position="77"/>
        <end position="98"/>
    </location>
</feature>
<keyword evidence="1" id="KW-0472">Membrane</keyword>
<sequence length="104" mass="11437">MGYSKSAPFNAQTVVDAVKPYLEKVQPYLETAWAHLEPHHRDATGRINALFHGYEPWQVLAIAAASTLILMKVTSSLLRWGFVLLIGLLAVSLLPLAAKLAKQV</sequence>
<reference evidence="2 3" key="1">
    <citation type="journal article" date="2024" name="Nat. Commun.">
        <title>Phylogenomics reveals the evolutionary origins of lichenization in chlorophyte algae.</title>
        <authorList>
            <person name="Puginier C."/>
            <person name="Libourel C."/>
            <person name="Otte J."/>
            <person name="Skaloud P."/>
            <person name="Haon M."/>
            <person name="Grisel S."/>
            <person name="Petersen M."/>
            <person name="Berrin J.G."/>
            <person name="Delaux P.M."/>
            <person name="Dal Grande F."/>
            <person name="Keller J."/>
        </authorList>
    </citation>
    <scope>NUCLEOTIDE SEQUENCE [LARGE SCALE GENOMIC DNA]</scope>
    <source>
        <strain evidence="2 3">SAG 245.80</strain>
    </source>
</reference>
<dbReference type="AlphaFoldDB" id="A0AAW1QZX5"/>
<dbReference type="Proteomes" id="UP001445335">
    <property type="component" value="Unassembled WGS sequence"/>
</dbReference>
<keyword evidence="1" id="KW-1133">Transmembrane helix</keyword>
<dbReference type="EMBL" id="JALJOU010000062">
    <property type="protein sequence ID" value="KAK9826806.1"/>
    <property type="molecule type" value="Genomic_DNA"/>
</dbReference>
<evidence type="ECO:0000313" key="3">
    <source>
        <dbReference type="Proteomes" id="UP001445335"/>
    </source>
</evidence>
<evidence type="ECO:0000256" key="1">
    <source>
        <dbReference type="SAM" id="Phobius"/>
    </source>
</evidence>
<keyword evidence="3" id="KW-1185">Reference proteome</keyword>
<organism evidence="2 3">
    <name type="scientific">Elliptochloris bilobata</name>
    <dbReference type="NCBI Taxonomy" id="381761"/>
    <lineage>
        <taxon>Eukaryota</taxon>
        <taxon>Viridiplantae</taxon>
        <taxon>Chlorophyta</taxon>
        <taxon>core chlorophytes</taxon>
        <taxon>Trebouxiophyceae</taxon>
        <taxon>Trebouxiophyceae incertae sedis</taxon>
        <taxon>Elliptochloris clade</taxon>
        <taxon>Elliptochloris</taxon>
    </lineage>
</organism>
<name>A0AAW1QZX5_9CHLO</name>
<comment type="caution">
    <text evidence="2">The sequence shown here is derived from an EMBL/GenBank/DDBJ whole genome shotgun (WGS) entry which is preliminary data.</text>
</comment>
<proteinExistence type="predicted"/>
<keyword evidence="1" id="KW-0812">Transmembrane</keyword>
<evidence type="ECO:0000313" key="2">
    <source>
        <dbReference type="EMBL" id="KAK9826806.1"/>
    </source>
</evidence>
<protein>
    <submittedName>
        <fullName evidence="2">Uncharacterized protein</fullName>
    </submittedName>
</protein>